<gene>
    <name evidence="1" type="ORF">Mterra_01583</name>
</gene>
<organism evidence="1 2">
    <name type="scientific">Calidithermus terrae</name>
    <dbReference type="NCBI Taxonomy" id="1408545"/>
    <lineage>
        <taxon>Bacteria</taxon>
        <taxon>Thermotogati</taxon>
        <taxon>Deinococcota</taxon>
        <taxon>Deinococci</taxon>
        <taxon>Thermales</taxon>
        <taxon>Thermaceae</taxon>
        <taxon>Calidithermus</taxon>
    </lineage>
</organism>
<evidence type="ECO:0000313" key="1">
    <source>
        <dbReference type="EMBL" id="RIH85920.1"/>
    </source>
</evidence>
<dbReference type="EMBL" id="QXDL01000052">
    <property type="protein sequence ID" value="RIH85920.1"/>
    <property type="molecule type" value="Genomic_DNA"/>
</dbReference>
<keyword evidence="2" id="KW-1185">Reference proteome</keyword>
<name>A0A399EQZ0_9DEIN</name>
<dbReference type="RefSeq" id="WP_119314715.1">
    <property type="nucleotide sequence ID" value="NZ_QXDL01000052.1"/>
</dbReference>
<protein>
    <submittedName>
        <fullName evidence="1">Uncharacterized protein</fullName>
    </submittedName>
</protein>
<proteinExistence type="predicted"/>
<reference evidence="1 2" key="1">
    <citation type="submission" date="2018-08" db="EMBL/GenBank/DDBJ databases">
        <title>Meiothermus terrae DSM 26712 genome sequencing project.</title>
        <authorList>
            <person name="Da Costa M.S."/>
            <person name="Albuquerque L."/>
            <person name="Raposo P."/>
            <person name="Froufe H.J.C."/>
            <person name="Barroso C.S."/>
            <person name="Egas C."/>
        </authorList>
    </citation>
    <scope>NUCLEOTIDE SEQUENCE [LARGE SCALE GENOMIC DNA]</scope>
    <source>
        <strain evidence="1 2">DSM 26712</strain>
    </source>
</reference>
<accession>A0A399EQZ0</accession>
<dbReference type="AlphaFoldDB" id="A0A399EQZ0"/>
<sequence length="138" mass="15168">MRVDLISLIRAGQFLTFNEDSQPADTTAIPGVERVAHPSKDVMIIRRGNVEFSFVKGKLGAIQLILDTSIEPAVVYDDSLPLPLGEATLKDLLRREQVAYTVDNKVIPQQGAYRLVFPSGVTAVVHGGVVTRIYRSFT</sequence>
<evidence type="ECO:0000313" key="2">
    <source>
        <dbReference type="Proteomes" id="UP000265715"/>
    </source>
</evidence>
<dbReference type="Proteomes" id="UP000265715">
    <property type="component" value="Unassembled WGS sequence"/>
</dbReference>
<comment type="caution">
    <text evidence="1">The sequence shown here is derived from an EMBL/GenBank/DDBJ whole genome shotgun (WGS) entry which is preliminary data.</text>
</comment>